<name>A0A449BLI1_9MOLU</name>
<keyword evidence="5 10" id="KW-0418">Kinase</keyword>
<dbReference type="NCBIfam" id="TIGR01007">
    <property type="entry name" value="eps_fam"/>
    <property type="match status" value="1"/>
</dbReference>
<dbReference type="STRING" id="1408416.GCA_000702765_00534"/>
<dbReference type="GO" id="GO:0005524">
    <property type="term" value="F:ATP binding"/>
    <property type="evidence" value="ECO:0007669"/>
    <property type="project" value="UniProtKB-KW"/>
</dbReference>
<protein>
    <recommendedName>
        <fullName evidence="2">non-specific protein-tyrosine kinase</fullName>
        <ecNumber evidence="2">2.7.10.2</ecNumber>
    </recommendedName>
</protein>
<comment type="similarity">
    <text evidence="1">Belongs to the CpsD/CapB family.</text>
</comment>
<keyword evidence="4" id="KW-0547">Nucleotide-binding</keyword>
<dbReference type="SUPFAM" id="SSF52540">
    <property type="entry name" value="P-loop containing nucleoside triphosphate hydrolases"/>
    <property type="match status" value="1"/>
</dbReference>
<proteinExistence type="inferred from homology"/>
<evidence type="ECO:0000256" key="1">
    <source>
        <dbReference type="ARBA" id="ARBA00007316"/>
    </source>
</evidence>
<dbReference type="InterPro" id="IPR025669">
    <property type="entry name" value="AAA_dom"/>
</dbReference>
<dbReference type="PANTHER" id="PTHR32309:SF13">
    <property type="entry name" value="FERRIC ENTEROBACTIN TRANSPORT PROTEIN FEPE"/>
    <property type="match status" value="1"/>
</dbReference>
<dbReference type="AlphaFoldDB" id="A0A449BLI1"/>
<gene>
    <name evidence="10" type="primary">ywqD</name>
    <name evidence="10" type="ORF">NCTC10172_01370</name>
</gene>
<evidence type="ECO:0000259" key="9">
    <source>
        <dbReference type="Pfam" id="PF13614"/>
    </source>
</evidence>
<dbReference type="InterPro" id="IPR027417">
    <property type="entry name" value="P-loop_NTPase"/>
</dbReference>
<evidence type="ECO:0000256" key="2">
    <source>
        <dbReference type="ARBA" id="ARBA00011903"/>
    </source>
</evidence>
<reference evidence="10 11" key="1">
    <citation type="submission" date="2019-01" db="EMBL/GenBank/DDBJ databases">
        <authorList>
            <consortium name="Pathogen Informatics"/>
        </authorList>
    </citation>
    <scope>NUCLEOTIDE SEQUENCE [LARGE SCALE GENOMIC DNA]</scope>
    <source>
        <strain evidence="10 11">NCTC10172</strain>
    </source>
</reference>
<feature type="domain" description="AAA" evidence="9">
    <location>
        <begin position="52"/>
        <end position="188"/>
    </location>
</feature>
<evidence type="ECO:0000256" key="8">
    <source>
        <dbReference type="ARBA" id="ARBA00051245"/>
    </source>
</evidence>
<dbReference type="Gene3D" id="3.40.50.300">
    <property type="entry name" value="P-loop containing nucleotide triphosphate hydrolases"/>
    <property type="match status" value="1"/>
</dbReference>
<dbReference type="Proteomes" id="UP000290909">
    <property type="component" value="Chromosome"/>
</dbReference>
<dbReference type="CDD" id="cd05387">
    <property type="entry name" value="BY-kinase"/>
    <property type="match status" value="1"/>
</dbReference>
<dbReference type="InterPro" id="IPR005702">
    <property type="entry name" value="Wzc-like_C"/>
</dbReference>
<sequence>MRRKKLFQKERVQQYDYLVVHEQPMSYHAEAFQKALVNLEYVNVDGNLKVLQFTSSLAGAGKTTTISNIAYLMAKKGKKVVVLDLDLRKPKINRIFKAANENGITDYLAGKVKYEKLVRYDEKFKIHYIVSGEKTTAVVNVLEAQKLKDLIARLRAEFDYVILDSPPVLAVSDSLYIARLADGVIFVVAQNEAKRAVINEAIATLKQNNVNIIGSMFTLVDVKESELYAYTYGYGYGYTSSEQIEDTKEWLIFIHISCQTSMMGQKVMKKL</sequence>
<evidence type="ECO:0000313" key="11">
    <source>
        <dbReference type="Proteomes" id="UP000290909"/>
    </source>
</evidence>
<dbReference type="InterPro" id="IPR050445">
    <property type="entry name" value="Bact_polysacc_biosynth/exp"/>
</dbReference>
<evidence type="ECO:0000256" key="5">
    <source>
        <dbReference type="ARBA" id="ARBA00022777"/>
    </source>
</evidence>
<dbReference type="GO" id="GO:0004715">
    <property type="term" value="F:non-membrane spanning protein tyrosine kinase activity"/>
    <property type="evidence" value="ECO:0007669"/>
    <property type="project" value="UniProtKB-EC"/>
</dbReference>
<keyword evidence="11" id="KW-1185">Reference proteome</keyword>
<dbReference type="PANTHER" id="PTHR32309">
    <property type="entry name" value="TYROSINE-PROTEIN KINASE"/>
    <property type="match status" value="1"/>
</dbReference>
<dbReference type="Pfam" id="PF13614">
    <property type="entry name" value="AAA_31"/>
    <property type="match status" value="1"/>
</dbReference>
<dbReference type="EMBL" id="LR215050">
    <property type="protein sequence ID" value="VEU83295.1"/>
    <property type="molecule type" value="Genomic_DNA"/>
</dbReference>
<evidence type="ECO:0000256" key="7">
    <source>
        <dbReference type="ARBA" id="ARBA00023137"/>
    </source>
</evidence>
<organism evidence="10 11">
    <name type="scientific">Acholeplasma hippikon</name>
    <dbReference type="NCBI Taxonomy" id="264636"/>
    <lineage>
        <taxon>Bacteria</taxon>
        <taxon>Bacillati</taxon>
        <taxon>Mycoplasmatota</taxon>
        <taxon>Mollicutes</taxon>
        <taxon>Acholeplasmatales</taxon>
        <taxon>Acholeplasmataceae</taxon>
        <taxon>Acholeplasma</taxon>
    </lineage>
</organism>
<evidence type="ECO:0000256" key="6">
    <source>
        <dbReference type="ARBA" id="ARBA00022840"/>
    </source>
</evidence>
<keyword evidence="6" id="KW-0067">ATP-binding</keyword>
<dbReference type="KEGG" id="ahk:NCTC10172_01370"/>
<accession>A0A449BLI1</accession>
<keyword evidence="3 10" id="KW-0808">Transferase</keyword>
<keyword evidence="7" id="KW-0829">Tyrosine-protein kinase</keyword>
<comment type="catalytic activity">
    <reaction evidence="8">
        <text>L-tyrosyl-[protein] + ATP = O-phospho-L-tyrosyl-[protein] + ADP + H(+)</text>
        <dbReference type="Rhea" id="RHEA:10596"/>
        <dbReference type="Rhea" id="RHEA-COMP:10136"/>
        <dbReference type="Rhea" id="RHEA-COMP:20101"/>
        <dbReference type="ChEBI" id="CHEBI:15378"/>
        <dbReference type="ChEBI" id="CHEBI:30616"/>
        <dbReference type="ChEBI" id="CHEBI:46858"/>
        <dbReference type="ChEBI" id="CHEBI:61978"/>
        <dbReference type="ChEBI" id="CHEBI:456216"/>
        <dbReference type="EC" id="2.7.10.2"/>
    </reaction>
</comment>
<dbReference type="GO" id="GO:0005886">
    <property type="term" value="C:plasma membrane"/>
    <property type="evidence" value="ECO:0007669"/>
    <property type="project" value="TreeGrafter"/>
</dbReference>
<evidence type="ECO:0000256" key="4">
    <source>
        <dbReference type="ARBA" id="ARBA00022741"/>
    </source>
</evidence>
<dbReference type="EC" id="2.7.10.2" evidence="2"/>
<evidence type="ECO:0000313" key="10">
    <source>
        <dbReference type="EMBL" id="VEU83295.1"/>
    </source>
</evidence>
<evidence type="ECO:0000256" key="3">
    <source>
        <dbReference type="ARBA" id="ARBA00022679"/>
    </source>
</evidence>